<dbReference type="Proteomes" id="UP000243900">
    <property type="component" value="Unassembled WGS sequence"/>
</dbReference>
<comment type="subcellular location">
    <subcellularLocation>
        <location evidence="2">Endomembrane system</location>
        <topology evidence="2">Multi-pass membrane protein</topology>
    </subcellularLocation>
</comment>
<keyword evidence="10" id="KW-0443">Lipid metabolism</keyword>
<dbReference type="EC" id="2.7.8.8" evidence="4"/>
<dbReference type="Gene3D" id="1.20.120.1760">
    <property type="match status" value="1"/>
</dbReference>
<evidence type="ECO:0000256" key="4">
    <source>
        <dbReference type="ARBA" id="ARBA00013174"/>
    </source>
</evidence>
<keyword evidence="8 16" id="KW-0812">Transmembrane</keyword>
<dbReference type="Pfam" id="PF01066">
    <property type="entry name" value="CDP-OH_P_transf"/>
    <property type="match status" value="1"/>
</dbReference>
<feature type="transmembrane region" description="Helical" evidence="16">
    <location>
        <begin position="244"/>
        <end position="262"/>
    </location>
</feature>
<accession>A0A2P6ARN3</accession>
<dbReference type="InterPro" id="IPR043130">
    <property type="entry name" value="CDP-OH_PTrfase_TM_dom"/>
</dbReference>
<keyword evidence="12" id="KW-0594">Phospholipid biosynthesis</keyword>
<name>A0A2P6ARN3_9GAMM</name>
<evidence type="ECO:0000313" key="18">
    <source>
        <dbReference type="Proteomes" id="UP000243900"/>
    </source>
</evidence>
<dbReference type="RefSeq" id="WP_105192821.1">
    <property type="nucleotide sequence ID" value="NZ_PTQZ01000182.1"/>
</dbReference>
<dbReference type="InterPro" id="IPR004533">
    <property type="entry name" value="CDP-diaglyc--ser_O-PTrfase"/>
</dbReference>
<dbReference type="GO" id="GO:0008654">
    <property type="term" value="P:phospholipid biosynthetic process"/>
    <property type="evidence" value="ECO:0007669"/>
    <property type="project" value="UniProtKB-KW"/>
</dbReference>
<keyword evidence="6" id="KW-0444">Lipid biosynthesis</keyword>
<evidence type="ECO:0000256" key="2">
    <source>
        <dbReference type="ARBA" id="ARBA00004127"/>
    </source>
</evidence>
<evidence type="ECO:0000256" key="14">
    <source>
        <dbReference type="ARBA" id="ARBA00032361"/>
    </source>
</evidence>
<feature type="transmembrane region" description="Helical" evidence="16">
    <location>
        <begin position="157"/>
        <end position="176"/>
    </location>
</feature>
<comment type="catalytic activity">
    <reaction evidence="1">
        <text>a CDP-1,2-diacyl-sn-glycerol + L-serine = a 1,2-diacyl-sn-glycero-3-phospho-L-serine + CMP + H(+)</text>
        <dbReference type="Rhea" id="RHEA:16913"/>
        <dbReference type="ChEBI" id="CHEBI:15378"/>
        <dbReference type="ChEBI" id="CHEBI:33384"/>
        <dbReference type="ChEBI" id="CHEBI:57262"/>
        <dbReference type="ChEBI" id="CHEBI:58332"/>
        <dbReference type="ChEBI" id="CHEBI:60377"/>
        <dbReference type="EC" id="2.7.8.8"/>
    </reaction>
</comment>
<evidence type="ECO:0000256" key="3">
    <source>
        <dbReference type="ARBA" id="ARBA00010441"/>
    </source>
</evidence>
<evidence type="ECO:0000256" key="9">
    <source>
        <dbReference type="ARBA" id="ARBA00022989"/>
    </source>
</evidence>
<comment type="caution">
    <text evidence="17">The sequence shown here is derived from an EMBL/GenBank/DDBJ whole genome shotgun (WGS) entry which is preliminary data.</text>
</comment>
<feature type="transmembrane region" description="Helical" evidence="16">
    <location>
        <begin position="220"/>
        <end position="238"/>
    </location>
</feature>
<dbReference type="AlphaFoldDB" id="A0A2P6ARN3"/>
<evidence type="ECO:0000256" key="16">
    <source>
        <dbReference type="SAM" id="Phobius"/>
    </source>
</evidence>
<reference evidence="18" key="1">
    <citation type="submission" date="2018-02" db="EMBL/GenBank/DDBJ databases">
        <title>Genome sequencing of Solimonas sp. HR-BB.</title>
        <authorList>
            <person name="Lee Y."/>
            <person name="Jeon C.O."/>
        </authorList>
    </citation>
    <scope>NUCLEOTIDE SEQUENCE [LARGE SCALE GENOMIC DNA]</scope>
    <source>
        <strain evidence="18">HR-E</strain>
    </source>
</reference>
<keyword evidence="11 16" id="KW-0472">Membrane</keyword>
<dbReference type="InterPro" id="IPR000462">
    <property type="entry name" value="CDP-OH_P_trans"/>
</dbReference>
<keyword evidence="13" id="KW-1208">Phospholipid metabolism</keyword>
<dbReference type="InterPro" id="IPR050324">
    <property type="entry name" value="CDP-alcohol_PTase-I"/>
</dbReference>
<evidence type="ECO:0000256" key="5">
    <source>
        <dbReference type="ARBA" id="ARBA00017171"/>
    </source>
</evidence>
<feature type="transmembrane region" description="Helical" evidence="16">
    <location>
        <begin position="188"/>
        <end position="208"/>
    </location>
</feature>
<comment type="similarity">
    <text evidence="3 15">Belongs to the CDP-alcohol phosphatidyltransferase class-I family.</text>
</comment>
<dbReference type="GO" id="GO:0012505">
    <property type="term" value="C:endomembrane system"/>
    <property type="evidence" value="ECO:0007669"/>
    <property type="project" value="UniProtKB-SubCell"/>
</dbReference>
<organism evidence="17 18">
    <name type="scientific">Amnimonas aquatica</name>
    <dbReference type="NCBI Taxonomy" id="2094561"/>
    <lineage>
        <taxon>Bacteria</taxon>
        <taxon>Pseudomonadati</taxon>
        <taxon>Pseudomonadota</taxon>
        <taxon>Gammaproteobacteria</taxon>
        <taxon>Moraxellales</taxon>
        <taxon>Moraxellaceae</taxon>
        <taxon>Amnimonas</taxon>
    </lineage>
</organism>
<proteinExistence type="inferred from homology"/>
<evidence type="ECO:0000256" key="1">
    <source>
        <dbReference type="ARBA" id="ARBA00000287"/>
    </source>
</evidence>
<evidence type="ECO:0000256" key="7">
    <source>
        <dbReference type="ARBA" id="ARBA00022679"/>
    </source>
</evidence>
<keyword evidence="9 16" id="KW-1133">Transmembrane helix</keyword>
<evidence type="ECO:0000256" key="6">
    <source>
        <dbReference type="ARBA" id="ARBA00022516"/>
    </source>
</evidence>
<feature type="transmembrane region" description="Helical" evidence="16">
    <location>
        <begin position="38"/>
        <end position="58"/>
    </location>
</feature>
<dbReference type="PROSITE" id="PS00379">
    <property type="entry name" value="CDP_ALCOHOL_P_TRANSF"/>
    <property type="match status" value="1"/>
</dbReference>
<dbReference type="InterPro" id="IPR048254">
    <property type="entry name" value="CDP_ALCOHOL_P_TRANSF_CS"/>
</dbReference>
<evidence type="ECO:0000256" key="13">
    <source>
        <dbReference type="ARBA" id="ARBA00023264"/>
    </source>
</evidence>
<evidence type="ECO:0000256" key="8">
    <source>
        <dbReference type="ARBA" id="ARBA00022692"/>
    </source>
</evidence>
<dbReference type="GO" id="GO:0016020">
    <property type="term" value="C:membrane"/>
    <property type="evidence" value="ECO:0007669"/>
    <property type="project" value="InterPro"/>
</dbReference>
<evidence type="ECO:0000313" key="17">
    <source>
        <dbReference type="EMBL" id="PQA37497.1"/>
    </source>
</evidence>
<evidence type="ECO:0000256" key="10">
    <source>
        <dbReference type="ARBA" id="ARBA00023098"/>
    </source>
</evidence>
<keyword evidence="7 15" id="KW-0808">Transferase</keyword>
<dbReference type="PANTHER" id="PTHR14269:SF61">
    <property type="entry name" value="CDP-DIACYLGLYCEROL--SERINE O-PHOSPHATIDYLTRANSFERASE"/>
    <property type="match status" value="1"/>
</dbReference>
<evidence type="ECO:0000256" key="12">
    <source>
        <dbReference type="ARBA" id="ARBA00023209"/>
    </source>
</evidence>
<dbReference type="NCBIfam" id="TIGR00473">
    <property type="entry name" value="pssA"/>
    <property type="match status" value="1"/>
</dbReference>
<sequence>MSQVPQNPHDQDDHNGLTFEVVEDEHHEGGRRTRHRGIYLLPNLFTTAALGAGFYAIISAMAGRFEAAAIAIFVAALFDGMDGRIARMTNTQSAFGAEYDSLSDMVSFGVAPALVMFSWALQSLGKFGWICAFLYAVAAAFRLARFNVQLDVVDKRYFIGLASPLAASIVAAFVWVGVDNRLLQEVPGLAIVAALVTVAAGFLMVSNVKYYSFKELDRSRVPFVVMLPVVLVFGIVMYNLPIGILAVSVLYAVAGPVAALWNRWRGVA</sequence>
<dbReference type="EMBL" id="PTQZ01000182">
    <property type="protein sequence ID" value="PQA37497.1"/>
    <property type="molecule type" value="Genomic_DNA"/>
</dbReference>
<dbReference type="GO" id="GO:0003882">
    <property type="term" value="F:CDP-diacylglycerol-serine O-phosphatidyltransferase activity"/>
    <property type="evidence" value="ECO:0007669"/>
    <property type="project" value="UniProtKB-EC"/>
</dbReference>
<gene>
    <name evidence="17" type="primary">pssA</name>
    <name evidence="17" type="ORF">C5O18_07435</name>
</gene>
<dbReference type="OrthoDB" id="9777147at2"/>
<protein>
    <recommendedName>
        <fullName evidence="5">CDP-diacylglycerol--serine O-phosphatidyltransferase</fullName>
        <ecNumber evidence="4">2.7.8.8</ecNumber>
    </recommendedName>
    <alternativeName>
        <fullName evidence="14">Phosphatidylserine synthase</fullName>
    </alternativeName>
</protein>
<evidence type="ECO:0000256" key="15">
    <source>
        <dbReference type="RuleBase" id="RU003750"/>
    </source>
</evidence>
<keyword evidence="18" id="KW-1185">Reference proteome</keyword>
<dbReference type="PANTHER" id="PTHR14269">
    <property type="entry name" value="CDP-DIACYLGLYCEROL--GLYCEROL-3-PHOSPHATE 3-PHOSPHATIDYLTRANSFERASE-RELATED"/>
    <property type="match status" value="1"/>
</dbReference>
<evidence type="ECO:0000256" key="11">
    <source>
        <dbReference type="ARBA" id="ARBA00023136"/>
    </source>
</evidence>